<reference evidence="4" key="1">
    <citation type="submission" date="2025-08" db="UniProtKB">
        <authorList>
            <consortium name="RefSeq"/>
        </authorList>
    </citation>
    <scope>IDENTIFICATION</scope>
    <source>
        <strain evidence="4">Airmid</strain>
    </source>
</reference>
<evidence type="ECO:0000256" key="2">
    <source>
        <dbReference type="SAM" id="Phobius"/>
    </source>
</evidence>
<feature type="transmembrane region" description="Helical" evidence="2">
    <location>
        <begin position="31"/>
        <end position="51"/>
    </location>
</feature>
<proteinExistence type="predicted"/>
<evidence type="ECO:0000313" key="4">
    <source>
        <dbReference type="RefSeq" id="XP_027199742.1"/>
    </source>
</evidence>
<dbReference type="InParanoid" id="A0A6P6Y2M0"/>
<name>A0A6P6Y2M0_DERPT</name>
<dbReference type="RefSeq" id="XP_027199742.1">
    <property type="nucleotide sequence ID" value="XM_027343941.1"/>
</dbReference>
<keyword evidence="3" id="KW-1185">Reference proteome</keyword>
<evidence type="ECO:0000313" key="3">
    <source>
        <dbReference type="Proteomes" id="UP000515146"/>
    </source>
</evidence>
<accession>A0A6P6Y2M0</accession>
<gene>
    <name evidence="4" type="primary">LOC113793866</name>
</gene>
<feature type="compositionally biased region" description="Polar residues" evidence="1">
    <location>
        <begin position="114"/>
        <end position="134"/>
    </location>
</feature>
<keyword evidence="2" id="KW-0472">Membrane</keyword>
<dbReference type="Proteomes" id="UP000515146">
    <property type="component" value="Unplaced"/>
</dbReference>
<keyword evidence="2" id="KW-0812">Transmembrane</keyword>
<protein>
    <submittedName>
        <fullName evidence="4">Uncharacterized protein LOC113793866</fullName>
    </submittedName>
</protein>
<evidence type="ECO:0000256" key="1">
    <source>
        <dbReference type="SAM" id="MobiDB-lite"/>
    </source>
</evidence>
<organism evidence="3 4">
    <name type="scientific">Dermatophagoides pteronyssinus</name>
    <name type="common">European house dust mite</name>
    <dbReference type="NCBI Taxonomy" id="6956"/>
    <lineage>
        <taxon>Eukaryota</taxon>
        <taxon>Metazoa</taxon>
        <taxon>Ecdysozoa</taxon>
        <taxon>Arthropoda</taxon>
        <taxon>Chelicerata</taxon>
        <taxon>Arachnida</taxon>
        <taxon>Acari</taxon>
        <taxon>Acariformes</taxon>
        <taxon>Sarcoptiformes</taxon>
        <taxon>Astigmata</taxon>
        <taxon>Psoroptidia</taxon>
        <taxon>Analgoidea</taxon>
        <taxon>Pyroglyphidae</taxon>
        <taxon>Dermatophagoidinae</taxon>
        <taxon>Dermatophagoides</taxon>
    </lineage>
</organism>
<dbReference type="AlphaFoldDB" id="A0A6P6Y2M0"/>
<feature type="region of interest" description="Disordered" evidence="1">
    <location>
        <begin position="114"/>
        <end position="157"/>
    </location>
</feature>
<keyword evidence="2" id="KW-1133">Transmembrane helix</keyword>
<sequence length="192" mass="22518">MNTYSAWMTISIRPDVSGSNMQNIEHYRERMMAHVSSTLCAFFLFIIFMLIEQAQLLEFNYDEEFIDTDRPSALRYHLPYEHDIYEDVYDHETSQSQYGEYRPDTAFNQMDDYVQQQQSESDPTLLDDQTNYHANNDDDDDESQTSTISSNHPNLNPFQTAQSVAVQEINTRSGHFRWRILADMNAKSSIVR</sequence>
<dbReference type="KEGG" id="dpte:113793866"/>
<feature type="compositionally biased region" description="Polar residues" evidence="1">
    <location>
        <begin position="144"/>
        <end position="157"/>
    </location>
</feature>